<dbReference type="Gene3D" id="1.10.10.10">
    <property type="entry name" value="Winged helix-like DNA-binding domain superfamily/Winged helix DNA-binding domain"/>
    <property type="match status" value="1"/>
</dbReference>
<dbReference type="Proteomes" id="UP000823635">
    <property type="component" value="Unassembled WGS sequence"/>
</dbReference>
<accession>A0A9D9DLQ6</accession>
<evidence type="ECO:0000313" key="2">
    <source>
        <dbReference type="Proteomes" id="UP000823635"/>
    </source>
</evidence>
<dbReference type="GO" id="GO:0008270">
    <property type="term" value="F:zinc ion binding"/>
    <property type="evidence" value="ECO:0007669"/>
    <property type="project" value="TreeGrafter"/>
</dbReference>
<dbReference type="EMBL" id="JADINB010000150">
    <property type="protein sequence ID" value="MBO8429671.1"/>
    <property type="molecule type" value="Genomic_DNA"/>
</dbReference>
<dbReference type="GO" id="GO:0003700">
    <property type="term" value="F:DNA-binding transcription factor activity"/>
    <property type="evidence" value="ECO:0007669"/>
    <property type="project" value="InterPro"/>
</dbReference>
<dbReference type="InterPro" id="IPR002481">
    <property type="entry name" value="FUR"/>
</dbReference>
<dbReference type="SUPFAM" id="SSF46785">
    <property type="entry name" value="Winged helix' DNA-binding domain"/>
    <property type="match status" value="1"/>
</dbReference>
<dbReference type="InterPro" id="IPR036388">
    <property type="entry name" value="WH-like_DNA-bd_sf"/>
</dbReference>
<sequence length="135" mass="15611">MRNIKEKIQGCGLKATPQRLAIYNSMCKLGHASADMVVEMLKEIFPSITVATVYNVLESFVEAGLLTRRLSMNHKMYFDINVHEHAHLYDTGSNSYTDYDDQELNRIVWAHVKEHMPQNFRLKNIDIQLIGTKQQ</sequence>
<proteinExistence type="predicted"/>
<dbReference type="InterPro" id="IPR036390">
    <property type="entry name" value="WH_DNA-bd_sf"/>
</dbReference>
<organism evidence="1 2">
    <name type="scientific">Candidatus Egerieousia excrementavium</name>
    <dbReference type="NCBI Taxonomy" id="2840778"/>
    <lineage>
        <taxon>Bacteria</taxon>
        <taxon>Pseudomonadati</taxon>
        <taxon>Bacteroidota</taxon>
        <taxon>Bacteroidia</taxon>
        <taxon>Bacteroidales</taxon>
        <taxon>Candidatus Egerieousia</taxon>
    </lineage>
</organism>
<dbReference type="CDD" id="cd07153">
    <property type="entry name" value="Fur_like"/>
    <property type="match status" value="1"/>
</dbReference>
<comment type="caution">
    <text evidence="1">The sequence shown here is derived from an EMBL/GenBank/DDBJ whole genome shotgun (WGS) entry which is preliminary data.</text>
</comment>
<gene>
    <name evidence="1" type="ORF">IAC68_07065</name>
</gene>
<reference evidence="1" key="2">
    <citation type="journal article" date="2021" name="PeerJ">
        <title>Extensive microbial diversity within the chicken gut microbiome revealed by metagenomics and culture.</title>
        <authorList>
            <person name="Gilroy R."/>
            <person name="Ravi A."/>
            <person name="Getino M."/>
            <person name="Pursley I."/>
            <person name="Horton D.L."/>
            <person name="Alikhan N.F."/>
            <person name="Baker D."/>
            <person name="Gharbi K."/>
            <person name="Hall N."/>
            <person name="Watson M."/>
            <person name="Adriaenssens E.M."/>
            <person name="Foster-Nyarko E."/>
            <person name="Jarju S."/>
            <person name="Secka A."/>
            <person name="Antonio M."/>
            <person name="Oren A."/>
            <person name="Chaudhuri R.R."/>
            <person name="La Ragione R."/>
            <person name="Hildebrand F."/>
            <person name="Pallen M.J."/>
        </authorList>
    </citation>
    <scope>NUCLEOTIDE SEQUENCE</scope>
    <source>
        <strain evidence="1">15467</strain>
    </source>
</reference>
<dbReference type="PANTHER" id="PTHR33202:SF7">
    <property type="entry name" value="FERRIC UPTAKE REGULATION PROTEIN"/>
    <property type="match status" value="1"/>
</dbReference>
<dbReference type="GO" id="GO:0000976">
    <property type="term" value="F:transcription cis-regulatory region binding"/>
    <property type="evidence" value="ECO:0007669"/>
    <property type="project" value="TreeGrafter"/>
</dbReference>
<dbReference type="AlphaFoldDB" id="A0A9D9DLQ6"/>
<dbReference type="GO" id="GO:0045892">
    <property type="term" value="P:negative regulation of DNA-templated transcription"/>
    <property type="evidence" value="ECO:0007669"/>
    <property type="project" value="TreeGrafter"/>
</dbReference>
<dbReference type="Pfam" id="PF01475">
    <property type="entry name" value="FUR"/>
    <property type="match status" value="1"/>
</dbReference>
<name>A0A9D9DLQ6_9BACT</name>
<protein>
    <submittedName>
        <fullName evidence="1">Transcriptional repressor</fullName>
    </submittedName>
</protein>
<evidence type="ECO:0000313" key="1">
    <source>
        <dbReference type="EMBL" id="MBO8429671.1"/>
    </source>
</evidence>
<reference evidence="1" key="1">
    <citation type="submission" date="2020-10" db="EMBL/GenBank/DDBJ databases">
        <authorList>
            <person name="Gilroy R."/>
        </authorList>
    </citation>
    <scope>NUCLEOTIDE SEQUENCE</scope>
    <source>
        <strain evidence="1">15467</strain>
    </source>
</reference>
<dbReference type="GO" id="GO:1900376">
    <property type="term" value="P:regulation of secondary metabolite biosynthetic process"/>
    <property type="evidence" value="ECO:0007669"/>
    <property type="project" value="TreeGrafter"/>
</dbReference>
<dbReference type="PANTHER" id="PTHR33202">
    <property type="entry name" value="ZINC UPTAKE REGULATION PROTEIN"/>
    <property type="match status" value="1"/>
</dbReference>